<organism evidence="1 2">
    <name type="scientific">Dyella japonica</name>
    <dbReference type="NCBI Taxonomy" id="231455"/>
    <lineage>
        <taxon>Bacteria</taxon>
        <taxon>Pseudomonadati</taxon>
        <taxon>Pseudomonadota</taxon>
        <taxon>Gammaproteobacteria</taxon>
        <taxon>Lysobacterales</taxon>
        <taxon>Rhodanobacteraceae</taxon>
        <taxon>Dyella</taxon>
    </lineage>
</organism>
<gene>
    <name evidence="1" type="ORF">ABIC75_002377</name>
</gene>
<evidence type="ECO:0000313" key="2">
    <source>
        <dbReference type="Proteomes" id="UP001549184"/>
    </source>
</evidence>
<accession>A0ABV2JWH2</accession>
<evidence type="ECO:0000313" key="1">
    <source>
        <dbReference type="EMBL" id="MET3652645.1"/>
    </source>
</evidence>
<dbReference type="RefSeq" id="WP_354014043.1">
    <property type="nucleotide sequence ID" value="NZ_JBEPMU010000003.1"/>
</dbReference>
<comment type="caution">
    <text evidence="1">The sequence shown here is derived from an EMBL/GenBank/DDBJ whole genome shotgun (WGS) entry which is preliminary data.</text>
</comment>
<dbReference type="Proteomes" id="UP001549184">
    <property type="component" value="Unassembled WGS sequence"/>
</dbReference>
<evidence type="ECO:0008006" key="3">
    <source>
        <dbReference type="Google" id="ProtNLM"/>
    </source>
</evidence>
<keyword evidence="2" id="KW-1185">Reference proteome</keyword>
<protein>
    <recommendedName>
        <fullName evidence="3">DNA polymerase</fullName>
    </recommendedName>
</protein>
<proteinExistence type="predicted"/>
<reference evidence="1 2" key="1">
    <citation type="submission" date="2024-06" db="EMBL/GenBank/DDBJ databases">
        <title>Sorghum-associated microbial communities from plants grown in Nebraska, USA.</title>
        <authorList>
            <person name="Schachtman D."/>
        </authorList>
    </citation>
    <scope>NUCLEOTIDE SEQUENCE [LARGE SCALE GENOMIC DNA]</scope>
    <source>
        <strain evidence="1 2">1073</strain>
    </source>
</reference>
<name>A0ABV2JWH2_9GAMM</name>
<dbReference type="EMBL" id="JBEPMU010000003">
    <property type="protein sequence ID" value="MET3652645.1"/>
    <property type="molecule type" value="Genomic_DNA"/>
</dbReference>
<sequence length="159" mass="16584">MAGLAHASSHRERVLRALGVTPWVRRAVAVEPMNEVPAVDAMANVVSGDCIVVLPAGCSPRELDLVGRALMACGAAMARAPRIEVSNGQLPAAPEARAYLVFGEAQAHALGRELPAAALSRAHIVLADEPASVLASGAGKRRLWNALRSLRRALASTAE</sequence>